<evidence type="ECO:0008006" key="4">
    <source>
        <dbReference type="Google" id="ProtNLM"/>
    </source>
</evidence>
<dbReference type="Proteomes" id="UP000501830">
    <property type="component" value="Plasmid p_unnamed1"/>
</dbReference>
<evidence type="ECO:0000313" key="3">
    <source>
        <dbReference type="Proteomes" id="UP000501830"/>
    </source>
</evidence>
<keyword evidence="1" id="KW-0472">Membrane</keyword>
<dbReference type="EMBL" id="CP049890">
    <property type="protein sequence ID" value="QIK52795.1"/>
    <property type="molecule type" value="Genomic_DNA"/>
</dbReference>
<dbReference type="AlphaFoldDB" id="A0A6G7WKM7"/>
<dbReference type="KEGG" id="jpo:G7058_11755"/>
<name>A0A6G7WKM7_9LACT</name>
<keyword evidence="1" id="KW-0812">Transmembrane</keyword>
<organism evidence="2 3">
    <name type="scientific">Jeotgalibaca porci</name>
    <dbReference type="NCBI Taxonomy" id="1868793"/>
    <lineage>
        <taxon>Bacteria</taxon>
        <taxon>Bacillati</taxon>
        <taxon>Bacillota</taxon>
        <taxon>Bacilli</taxon>
        <taxon>Lactobacillales</taxon>
        <taxon>Carnobacteriaceae</taxon>
        <taxon>Jeotgalibaca</taxon>
    </lineage>
</organism>
<sequence length="113" mass="12904">MAKKGKEFIFADNVNASYGAFFGLNLKDLAGLVPSFLLSLLVLAVPPYTVLFMGIKLFLFFFINVAAIAIKVSRPVKYRNNITLQQYLTFKKGYQNRQKRYYIRPVRKAGEAE</sequence>
<dbReference type="RefSeq" id="WP_166063816.1">
    <property type="nucleotide sequence ID" value="NZ_CP049890.1"/>
</dbReference>
<dbReference type="GeneID" id="94553963"/>
<geneLocation type="plasmid" evidence="2 3">
    <name>p_unnamed1</name>
</geneLocation>
<feature type="transmembrane region" description="Helical" evidence="1">
    <location>
        <begin position="50"/>
        <end position="70"/>
    </location>
</feature>
<feature type="transmembrane region" description="Helical" evidence="1">
    <location>
        <begin position="21"/>
        <end position="44"/>
    </location>
</feature>
<keyword evidence="3" id="KW-1185">Reference proteome</keyword>
<evidence type="ECO:0000313" key="2">
    <source>
        <dbReference type="EMBL" id="QIK52795.1"/>
    </source>
</evidence>
<keyword evidence="2" id="KW-0614">Plasmid</keyword>
<reference evidence="2 3" key="1">
    <citation type="journal article" date="2017" name="Int. J. Syst. Evol. Microbiol.">
        <title>Jeotgalibaca porci sp. nov. and Jeotgalibaca arthritidis sp. nov., isolated from pigs, and emended description of the genus Jeotgalibaca.</title>
        <authorList>
            <person name="Zamora L."/>
            <person name="Perez-Sancho M."/>
            <person name="Dominguez L."/>
            <person name="Fernandez-Garayzabal J.F."/>
            <person name="Vela A.I."/>
        </authorList>
    </citation>
    <scope>NUCLEOTIDE SEQUENCE [LARGE SCALE GENOMIC DNA]</scope>
    <source>
        <strain evidence="2 3">CCUG 69148</strain>
        <plasmid evidence="2 3">p_unnamed1</plasmid>
    </source>
</reference>
<accession>A0A6G7WKM7</accession>
<gene>
    <name evidence="2" type="ORF">G7058_11755</name>
</gene>
<keyword evidence="1" id="KW-1133">Transmembrane helix</keyword>
<evidence type="ECO:0000256" key="1">
    <source>
        <dbReference type="SAM" id="Phobius"/>
    </source>
</evidence>
<proteinExistence type="predicted"/>
<protein>
    <recommendedName>
        <fullName evidence="4">Conjugal transfer protein</fullName>
    </recommendedName>
</protein>